<keyword evidence="7 12" id="KW-0256">Endoplasmic reticulum</keyword>
<evidence type="ECO:0000313" key="15">
    <source>
        <dbReference type="EMBL" id="KAJ3261795.1"/>
    </source>
</evidence>
<feature type="region of interest" description="Disordered" evidence="13">
    <location>
        <begin position="514"/>
        <end position="639"/>
    </location>
</feature>
<comment type="function">
    <text evidence="1 12">Mannosylates Man(2)GlcNAc(2)-dolichol diphosphate and Man(1)GlcNAc(2)-dolichol diphosphate to form Man(3)GlcNAc(2)-dolichol diphosphate.</text>
</comment>
<dbReference type="EMBL" id="JADGKB010000004">
    <property type="protein sequence ID" value="KAJ3261795.1"/>
    <property type="molecule type" value="Genomic_DNA"/>
</dbReference>
<evidence type="ECO:0000256" key="13">
    <source>
        <dbReference type="SAM" id="MobiDB-lite"/>
    </source>
</evidence>
<dbReference type="Gene3D" id="1.10.150.50">
    <property type="entry name" value="Transcription Factor, Ets-1"/>
    <property type="match status" value="1"/>
</dbReference>
<evidence type="ECO:0000256" key="11">
    <source>
        <dbReference type="ARBA" id="ARBA00045104"/>
    </source>
</evidence>
<dbReference type="Pfam" id="PF00534">
    <property type="entry name" value="Glycos_transf_1"/>
    <property type="match status" value="1"/>
</dbReference>
<dbReference type="EC" id="2.4.1.132" evidence="12"/>
<feature type="compositionally biased region" description="Basic and acidic residues" evidence="13">
    <location>
        <begin position="558"/>
        <end position="570"/>
    </location>
</feature>
<comment type="subcellular location">
    <subcellularLocation>
        <location evidence="2 12">Endoplasmic reticulum membrane</location>
    </subcellularLocation>
</comment>
<dbReference type="Proteomes" id="UP001210925">
    <property type="component" value="Unassembled WGS sequence"/>
</dbReference>
<keyword evidence="16" id="KW-1185">Reference proteome</keyword>
<dbReference type="CDD" id="cd03805">
    <property type="entry name" value="GT4_ALG2-like"/>
    <property type="match status" value="1"/>
</dbReference>
<dbReference type="InterPro" id="IPR001660">
    <property type="entry name" value="SAM"/>
</dbReference>
<gene>
    <name evidence="15" type="primary">ALG2</name>
    <name evidence="15" type="ORF">HK103_004746</name>
</gene>
<dbReference type="PROSITE" id="PS50105">
    <property type="entry name" value="SAM_DOMAIN"/>
    <property type="match status" value="1"/>
</dbReference>
<evidence type="ECO:0000256" key="5">
    <source>
        <dbReference type="ARBA" id="ARBA00022679"/>
    </source>
</evidence>
<dbReference type="SMART" id="SM00454">
    <property type="entry name" value="SAM"/>
    <property type="match status" value="1"/>
</dbReference>
<name>A0AAD5Y8D9_9FUNG</name>
<dbReference type="EC" id="2.4.1.257" evidence="12"/>
<dbReference type="Pfam" id="PF07647">
    <property type="entry name" value="SAM_2"/>
    <property type="match status" value="1"/>
</dbReference>
<dbReference type="AlphaFoldDB" id="A0AAD5Y8D9"/>
<evidence type="ECO:0000313" key="16">
    <source>
        <dbReference type="Proteomes" id="UP001210925"/>
    </source>
</evidence>
<dbReference type="Gene3D" id="3.40.50.2000">
    <property type="entry name" value="Glycogen Phosphorylase B"/>
    <property type="match status" value="2"/>
</dbReference>
<evidence type="ECO:0000256" key="3">
    <source>
        <dbReference type="ARBA" id="ARBA00004922"/>
    </source>
</evidence>
<dbReference type="InterPro" id="IPR027054">
    <property type="entry name" value="ALG2"/>
</dbReference>
<dbReference type="InterPro" id="IPR001296">
    <property type="entry name" value="Glyco_trans_1"/>
</dbReference>
<dbReference type="InterPro" id="IPR057327">
    <property type="entry name" value="Vts1_dom"/>
</dbReference>
<organism evidence="15 16">
    <name type="scientific">Boothiomyces macroporosus</name>
    <dbReference type="NCBI Taxonomy" id="261099"/>
    <lineage>
        <taxon>Eukaryota</taxon>
        <taxon>Fungi</taxon>
        <taxon>Fungi incertae sedis</taxon>
        <taxon>Chytridiomycota</taxon>
        <taxon>Chytridiomycota incertae sedis</taxon>
        <taxon>Chytridiomycetes</taxon>
        <taxon>Rhizophydiales</taxon>
        <taxon>Terramycetaceae</taxon>
        <taxon>Boothiomyces</taxon>
    </lineage>
</organism>
<dbReference type="InterPro" id="IPR028098">
    <property type="entry name" value="Glyco_trans_4-like_N"/>
</dbReference>
<evidence type="ECO:0000256" key="4">
    <source>
        <dbReference type="ARBA" id="ARBA00022676"/>
    </source>
</evidence>
<proteinExistence type="inferred from homology"/>
<keyword evidence="8" id="KW-1133">Transmembrane helix</keyword>
<protein>
    <recommendedName>
        <fullName evidence="12">Alpha-1,3/1,6-mannosyltransferase ALG2</fullName>
        <ecNumber evidence="12">2.4.1.132</ecNumber>
        <ecNumber evidence="12">2.4.1.257</ecNumber>
    </recommendedName>
    <alternativeName>
        <fullName evidence="12">GDP-Man:Man(1)GlcNAc(2)-PP-Dol alpha-1,3-mannosyltransferase</fullName>
    </alternativeName>
</protein>
<keyword evidence="4 12" id="KW-0328">Glycosyltransferase</keyword>
<keyword evidence="9" id="KW-0472">Membrane</keyword>
<dbReference type="SUPFAM" id="SSF47769">
    <property type="entry name" value="SAM/Pointed domain"/>
    <property type="match status" value="1"/>
</dbReference>
<evidence type="ECO:0000256" key="10">
    <source>
        <dbReference type="ARBA" id="ARBA00045103"/>
    </source>
</evidence>
<dbReference type="Pfam" id="PF25479">
    <property type="entry name" value="Vts1"/>
    <property type="match status" value="1"/>
</dbReference>
<evidence type="ECO:0000256" key="7">
    <source>
        <dbReference type="ARBA" id="ARBA00022824"/>
    </source>
</evidence>
<dbReference type="GO" id="GO:0005789">
    <property type="term" value="C:endoplasmic reticulum membrane"/>
    <property type="evidence" value="ECO:0007669"/>
    <property type="project" value="UniProtKB-SubCell"/>
</dbReference>
<evidence type="ECO:0000256" key="1">
    <source>
        <dbReference type="ARBA" id="ARBA00003142"/>
    </source>
</evidence>
<dbReference type="FunFam" id="3.40.50.2000:FF:000210">
    <property type="entry name" value="Alpha-1,3/1,6-mannosyltransferase ALG2"/>
    <property type="match status" value="1"/>
</dbReference>
<comment type="caution">
    <text evidence="15">The sequence shown here is derived from an EMBL/GenBank/DDBJ whole genome shotgun (WGS) entry which is preliminary data.</text>
</comment>
<comment type="pathway">
    <text evidence="3 12">Protein modification; protein glycosylation.</text>
</comment>
<comment type="catalytic activity">
    <reaction evidence="10 12">
        <text>a beta-D-Man-(1-&gt;4)-beta-D-GlcNAc-(1-&gt;4)-alpha-D-GlcNAc-diphospho-di-trans,poly-cis-dolichol + GDP-alpha-D-mannose = an alpha-D-Man-(1-&gt;3)-beta-D-Man-(1-&gt;4)-beta-D-GlcNAc-(1-&gt;4)-alpha-D-GlcNAc-diphospho-di-trans,poly-cis-dolichol + GDP + H(+)</text>
        <dbReference type="Rhea" id="RHEA:29515"/>
        <dbReference type="Rhea" id="RHEA-COMP:19511"/>
        <dbReference type="Rhea" id="RHEA-COMP:19513"/>
        <dbReference type="ChEBI" id="CHEBI:15378"/>
        <dbReference type="ChEBI" id="CHEBI:57527"/>
        <dbReference type="ChEBI" id="CHEBI:58189"/>
        <dbReference type="ChEBI" id="CHEBI:58472"/>
        <dbReference type="ChEBI" id="CHEBI:132510"/>
        <dbReference type="EC" id="2.4.1.132"/>
    </reaction>
    <physiologicalReaction direction="left-to-right" evidence="10 12">
        <dbReference type="Rhea" id="RHEA:29516"/>
    </physiologicalReaction>
</comment>
<dbReference type="InterPro" id="IPR013761">
    <property type="entry name" value="SAM/pointed_sf"/>
</dbReference>
<sequence length="716" mass="80890">MRKEHLNLAFVHPDLGIGGAERLIVDAAVGLQNKGHSVSVFTSHHDPSHCFEETRDGTLSVIVHGNTIPRHYNGKGHIIFAILKSWWLALVILFNSRVLNQKYDLLIVDQLSASIPILRMAGCNILFYCHFPDKLLTKRESFVKRLYRIPVDFFEEITTKMADVVVVNSKFTASVFNSSFKLIGETPQVLYPGIALESYDKSVNMQDPAVKSLSTPKKMLLSINRFERKKNIELAIKAFAELQKLVPFDFNDLQLVIAGGYDPRVLENVEYLKELSTLATEYKFKYHVWNIDSPTPKNTQILFLPSFSDAQRTFLLSNAQCLLYTPSNEHFGIVPVEAMYAGLPVIAVNNGGPTETILDTETGFLCESDPSAFADAISKLIKSPNEKKVLGAHGRKHVKEAFSLDSFTNSLEEIVYAIDKWFEDLSYYEKTLEDMSNTKLDDSFKDELQAIENWFRVLTDPERTVCIYTLLKGTTPLQIRFFITVLQQMAAKDASLDPLSVSIISRPTSIMSDDSTGGRLYARPNSNGRLSSEVRTHSLLRSSTCSTNEEEDTLSDLPTKKESPKEEDWSIKFTQRTSSLNSSPVPNVTPQVHSPVVEKPNPNSHIAIAPRQVGGSLPRPRPRQEEEDEHATLPRDKSKPAEPLNLALIQDIPAWFRSLRLHKYTTIFENDDWRDIIKLTDEELERRGVAALGARRKMLKTFETVKEELDLQVVCI</sequence>
<dbReference type="Pfam" id="PF13439">
    <property type="entry name" value="Glyco_transf_4"/>
    <property type="match status" value="1"/>
</dbReference>
<feature type="compositionally biased region" description="Polar residues" evidence="13">
    <location>
        <begin position="572"/>
        <end position="592"/>
    </location>
</feature>
<accession>A0AAD5Y8D9</accession>
<evidence type="ECO:0000256" key="9">
    <source>
        <dbReference type="ARBA" id="ARBA00023136"/>
    </source>
</evidence>
<dbReference type="PANTHER" id="PTHR45918">
    <property type="entry name" value="ALPHA-1,3/1,6-MANNOSYLTRANSFERASE ALG2"/>
    <property type="match status" value="1"/>
</dbReference>
<evidence type="ECO:0000259" key="14">
    <source>
        <dbReference type="PROSITE" id="PS50105"/>
    </source>
</evidence>
<keyword evidence="5 12" id="KW-0808">Transferase</keyword>
<dbReference type="PANTHER" id="PTHR45918:SF1">
    <property type="entry name" value="ALPHA-1,3_1,6-MANNOSYLTRANSFERASE ALG2"/>
    <property type="match status" value="1"/>
</dbReference>
<feature type="compositionally biased region" description="Basic and acidic residues" evidence="13">
    <location>
        <begin position="630"/>
        <end position="639"/>
    </location>
</feature>
<comment type="similarity">
    <text evidence="12">Belongs to the glycosyltransferase group 1 family.</text>
</comment>
<evidence type="ECO:0000256" key="8">
    <source>
        <dbReference type="ARBA" id="ARBA00022989"/>
    </source>
</evidence>
<evidence type="ECO:0000256" key="2">
    <source>
        <dbReference type="ARBA" id="ARBA00004586"/>
    </source>
</evidence>
<feature type="domain" description="SAM" evidence="14">
    <location>
        <begin position="647"/>
        <end position="708"/>
    </location>
</feature>
<keyword evidence="6" id="KW-0812">Transmembrane</keyword>
<evidence type="ECO:0000256" key="12">
    <source>
        <dbReference type="RuleBase" id="RU367136"/>
    </source>
</evidence>
<comment type="catalytic activity">
    <reaction evidence="11 12">
        <text>an alpha-D-Man-(1-&gt;3)-beta-D-Man-(1-&gt;4)-beta-D-GlcNAc-(1-&gt;4)-alpha-D-GlcNAc-diphospho-di-trans,poly-cis-dolichol + GDP-alpha-D-mannose = an alpha-D-Man-(1-&gt;3)-[alpha-D-Man-(1-&gt;6)]-beta-D-Man-(1-&gt;4)-beta-D-GlcNAc-(1-&gt;4)-alpha-D-GlcNAc-diphospho-di-trans,poly-cis-dolichol + GDP + H(+)</text>
        <dbReference type="Rhea" id="RHEA:29519"/>
        <dbReference type="Rhea" id="RHEA-COMP:19513"/>
        <dbReference type="Rhea" id="RHEA-COMP:19515"/>
        <dbReference type="ChEBI" id="CHEBI:15378"/>
        <dbReference type="ChEBI" id="CHEBI:57527"/>
        <dbReference type="ChEBI" id="CHEBI:58189"/>
        <dbReference type="ChEBI" id="CHEBI:132510"/>
        <dbReference type="ChEBI" id="CHEBI:132511"/>
        <dbReference type="EC" id="2.4.1.257"/>
    </reaction>
    <physiologicalReaction direction="left-to-right" evidence="11 12">
        <dbReference type="Rhea" id="RHEA:29520"/>
    </physiologicalReaction>
</comment>
<dbReference type="GO" id="GO:0102704">
    <property type="term" value="F:GDP-Man:Man(2)GlcNAc(2)-PP-Dol alpha-1,6-mannosyltransferase activity"/>
    <property type="evidence" value="ECO:0007669"/>
    <property type="project" value="UniProtKB-UniRule"/>
</dbReference>
<reference evidence="15" key="1">
    <citation type="submission" date="2020-05" db="EMBL/GenBank/DDBJ databases">
        <title>Phylogenomic resolution of chytrid fungi.</title>
        <authorList>
            <person name="Stajich J.E."/>
            <person name="Amses K."/>
            <person name="Simmons R."/>
            <person name="Seto K."/>
            <person name="Myers J."/>
            <person name="Bonds A."/>
            <person name="Quandt C.A."/>
            <person name="Barry K."/>
            <person name="Liu P."/>
            <person name="Grigoriev I."/>
            <person name="Longcore J.E."/>
            <person name="James T.Y."/>
        </authorList>
    </citation>
    <scope>NUCLEOTIDE SEQUENCE</scope>
    <source>
        <strain evidence="15">PLAUS21</strain>
    </source>
</reference>
<dbReference type="SUPFAM" id="SSF53756">
    <property type="entry name" value="UDP-Glycosyltransferase/glycogen phosphorylase"/>
    <property type="match status" value="1"/>
</dbReference>
<evidence type="ECO:0000256" key="6">
    <source>
        <dbReference type="ARBA" id="ARBA00022692"/>
    </source>
</evidence>
<dbReference type="GO" id="GO:0004378">
    <property type="term" value="F:GDP-Man:Man(1)GlcNAc(2)-PP-Dol alpha-1,3-mannosyltransferase activity"/>
    <property type="evidence" value="ECO:0007669"/>
    <property type="project" value="UniProtKB-UniRule"/>
</dbReference>